<keyword evidence="2" id="KW-1185">Reference proteome</keyword>
<sequence>MEHLIRSGSNHTPLLITFKEITENVIKLFQISELLATRRILYGGNQEPLESGFFKGTRNTTFFHTIMKGRKNSLRVNKNQNKDGEWLEDQEGIAGATINFYTKQFTMQMARRDY</sequence>
<dbReference type="AlphaFoldDB" id="A0A9J5X1R4"/>
<gene>
    <name evidence="1" type="ORF">H5410_052678</name>
</gene>
<proteinExistence type="predicted"/>
<protein>
    <submittedName>
        <fullName evidence="1">Uncharacterized protein</fullName>
    </submittedName>
</protein>
<accession>A0A9J5X1R4</accession>
<evidence type="ECO:0000313" key="2">
    <source>
        <dbReference type="Proteomes" id="UP000824120"/>
    </source>
</evidence>
<dbReference type="EMBL" id="JACXVP010000010">
    <property type="protein sequence ID" value="KAG5582051.1"/>
    <property type="molecule type" value="Genomic_DNA"/>
</dbReference>
<organism evidence="1 2">
    <name type="scientific">Solanum commersonii</name>
    <name type="common">Commerson's wild potato</name>
    <name type="synonym">Commerson's nightshade</name>
    <dbReference type="NCBI Taxonomy" id="4109"/>
    <lineage>
        <taxon>Eukaryota</taxon>
        <taxon>Viridiplantae</taxon>
        <taxon>Streptophyta</taxon>
        <taxon>Embryophyta</taxon>
        <taxon>Tracheophyta</taxon>
        <taxon>Spermatophyta</taxon>
        <taxon>Magnoliopsida</taxon>
        <taxon>eudicotyledons</taxon>
        <taxon>Gunneridae</taxon>
        <taxon>Pentapetalae</taxon>
        <taxon>asterids</taxon>
        <taxon>lamiids</taxon>
        <taxon>Solanales</taxon>
        <taxon>Solanaceae</taxon>
        <taxon>Solanoideae</taxon>
        <taxon>Solaneae</taxon>
        <taxon>Solanum</taxon>
    </lineage>
</organism>
<dbReference type="OrthoDB" id="1306279at2759"/>
<comment type="caution">
    <text evidence="1">The sequence shown here is derived from an EMBL/GenBank/DDBJ whole genome shotgun (WGS) entry which is preliminary data.</text>
</comment>
<dbReference type="Proteomes" id="UP000824120">
    <property type="component" value="Chromosome 10"/>
</dbReference>
<reference evidence="1 2" key="1">
    <citation type="submission" date="2020-09" db="EMBL/GenBank/DDBJ databases">
        <title>De no assembly of potato wild relative species, Solanum commersonii.</title>
        <authorList>
            <person name="Cho K."/>
        </authorList>
    </citation>
    <scope>NUCLEOTIDE SEQUENCE [LARGE SCALE GENOMIC DNA]</scope>
    <source>
        <strain evidence="1">LZ3.2</strain>
        <tissue evidence="1">Leaf</tissue>
    </source>
</reference>
<name>A0A9J5X1R4_SOLCO</name>
<evidence type="ECO:0000313" key="1">
    <source>
        <dbReference type="EMBL" id="KAG5582051.1"/>
    </source>
</evidence>